<keyword evidence="3" id="KW-1185">Reference proteome</keyword>
<comment type="caution">
    <text evidence="2">The sequence shown here is derived from an EMBL/GenBank/DDBJ whole genome shotgun (WGS) entry which is preliminary data.</text>
</comment>
<evidence type="ECO:0000313" key="3">
    <source>
        <dbReference type="Proteomes" id="UP000191522"/>
    </source>
</evidence>
<feature type="compositionally biased region" description="Polar residues" evidence="1">
    <location>
        <begin position="303"/>
        <end position="320"/>
    </location>
</feature>
<accession>A0A1V6P009</accession>
<dbReference type="EMBL" id="MDYL01000024">
    <property type="protein sequence ID" value="OQD70301.1"/>
    <property type="molecule type" value="Genomic_DNA"/>
</dbReference>
<feature type="region of interest" description="Disordered" evidence="1">
    <location>
        <begin position="303"/>
        <end position="329"/>
    </location>
</feature>
<reference evidence="3" key="1">
    <citation type="journal article" date="2017" name="Nat. Microbiol.">
        <title>Global analysis of biosynthetic gene clusters reveals vast potential of secondary metabolite production in Penicillium species.</title>
        <authorList>
            <person name="Nielsen J.C."/>
            <person name="Grijseels S."/>
            <person name="Prigent S."/>
            <person name="Ji B."/>
            <person name="Dainat J."/>
            <person name="Nielsen K.F."/>
            <person name="Frisvad J.C."/>
            <person name="Workman M."/>
            <person name="Nielsen J."/>
        </authorList>
    </citation>
    <scope>NUCLEOTIDE SEQUENCE [LARGE SCALE GENOMIC DNA]</scope>
    <source>
        <strain evidence="3">IBT 11843</strain>
    </source>
</reference>
<dbReference type="PANTHER" id="PTHR23225:SF2">
    <property type="entry name" value="AT09679P-RELATED"/>
    <property type="match status" value="1"/>
</dbReference>
<protein>
    <recommendedName>
        <fullName evidence="4">C2H2-type domain-containing protein</fullName>
    </recommendedName>
</protein>
<dbReference type="GO" id="GO:0003700">
    <property type="term" value="F:DNA-binding transcription factor activity"/>
    <property type="evidence" value="ECO:0007669"/>
    <property type="project" value="InterPro"/>
</dbReference>
<evidence type="ECO:0000313" key="2">
    <source>
        <dbReference type="EMBL" id="OQD70301.1"/>
    </source>
</evidence>
<dbReference type="PANTHER" id="PTHR23225">
    <property type="entry name" value="ZINC FINGER PROTEIN"/>
    <property type="match status" value="1"/>
</dbReference>
<proteinExistence type="predicted"/>
<feature type="region of interest" description="Disordered" evidence="1">
    <location>
        <begin position="91"/>
        <end position="111"/>
    </location>
</feature>
<name>A0A1V6P009_PENDC</name>
<dbReference type="OrthoDB" id="5388486at2759"/>
<dbReference type="STRING" id="69771.A0A1V6P009"/>
<sequence length="453" mass="50784">MESYPSVTEIPEIMPMSGLTAPTCEPYDPSLPADHPFMIPVSQFQFHIPLDQSKSREVSLAPQICWNGDKSNFNSAYADCTISPEPFSHWNSGISTNPEPQSPRSSNSDSTLSMSYIASQQFWQEDLPVTAVGKQSRYPAPNGPVDIDRLSIIPKLPVLDIQPDHLSSYEHKSILWGGDQSGRNGTPEQQWSSPLSDAIPCSQAARRSKGRPTSGPRIRKSSERQPTSGPEHNRRRRGVADGSNGDNRTPRAFICSFAPYGCRSTFVSKNEWKRHVTSQHLQLGFYRCDVGKCSVARHQASPSLFPTASPSPRSTNSTPAPGQPNDFNRKDLFTQHQRRMHAPWLQTNRRRTPTDAEHSAFEESLEQVRQRCWHRLRRPPQQSHCGFCRELFAGEGSWDARMEHVGRHFERGNRMSLGEELEDLSLRDWGLREGILTLAGGKCRLASVVGVEA</sequence>
<dbReference type="AlphaFoldDB" id="A0A1V6P009"/>
<gene>
    <name evidence="2" type="ORF">PENDEC_c024G05369</name>
</gene>
<evidence type="ECO:0008006" key="4">
    <source>
        <dbReference type="Google" id="ProtNLM"/>
    </source>
</evidence>
<feature type="compositionally biased region" description="Polar residues" evidence="1">
    <location>
        <begin position="181"/>
        <end position="195"/>
    </location>
</feature>
<dbReference type="Proteomes" id="UP000191522">
    <property type="component" value="Unassembled WGS sequence"/>
</dbReference>
<evidence type="ECO:0000256" key="1">
    <source>
        <dbReference type="SAM" id="MobiDB-lite"/>
    </source>
</evidence>
<feature type="region of interest" description="Disordered" evidence="1">
    <location>
        <begin position="178"/>
        <end position="250"/>
    </location>
</feature>
<dbReference type="InterPro" id="IPR039970">
    <property type="entry name" value="TF_Grauzone"/>
</dbReference>
<organism evidence="2 3">
    <name type="scientific">Penicillium decumbens</name>
    <dbReference type="NCBI Taxonomy" id="69771"/>
    <lineage>
        <taxon>Eukaryota</taxon>
        <taxon>Fungi</taxon>
        <taxon>Dikarya</taxon>
        <taxon>Ascomycota</taxon>
        <taxon>Pezizomycotina</taxon>
        <taxon>Eurotiomycetes</taxon>
        <taxon>Eurotiomycetidae</taxon>
        <taxon>Eurotiales</taxon>
        <taxon>Aspergillaceae</taxon>
        <taxon>Penicillium</taxon>
    </lineage>
</organism>